<protein>
    <submittedName>
        <fullName evidence="2">Ovule protein</fullName>
    </submittedName>
</protein>
<dbReference type="Proteomes" id="UP000095283">
    <property type="component" value="Unplaced"/>
</dbReference>
<accession>A0A1I7W9M2</accession>
<dbReference type="AlphaFoldDB" id="A0A1I7W9M2"/>
<evidence type="ECO:0000313" key="2">
    <source>
        <dbReference type="WBParaSite" id="Hba_01356"/>
    </source>
</evidence>
<keyword evidence="1" id="KW-1185">Reference proteome</keyword>
<reference evidence="2" key="1">
    <citation type="submission" date="2016-11" db="UniProtKB">
        <authorList>
            <consortium name="WormBaseParasite"/>
        </authorList>
    </citation>
    <scope>IDENTIFICATION</scope>
</reference>
<evidence type="ECO:0000313" key="1">
    <source>
        <dbReference type="Proteomes" id="UP000095283"/>
    </source>
</evidence>
<proteinExistence type="predicted"/>
<organism evidence="1 2">
    <name type="scientific">Heterorhabditis bacteriophora</name>
    <name type="common">Entomopathogenic nematode worm</name>
    <dbReference type="NCBI Taxonomy" id="37862"/>
    <lineage>
        <taxon>Eukaryota</taxon>
        <taxon>Metazoa</taxon>
        <taxon>Ecdysozoa</taxon>
        <taxon>Nematoda</taxon>
        <taxon>Chromadorea</taxon>
        <taxon>Rhabditida</taxon>
        <taxon>Rhabditina</taxon>
        <taxon>Rhabditomorpha</taxon>
        <taxon>Strongyloidea</taxon>
        <taxon>Heterorhabditidae</taxon>
        <taxon>Heterorhabditis</taxon>
    </lineage>
</organism>
<sequence>MQVKVGHGIIFPLILYAGIYENVFLDKIIYPQHGNRIVIIGYRESEAKENMKGLRYFLKVFIEITLQVLQIWRTTTELSTINCLDHNNVSSQRF</sequence>
<dbReference type="WBParaSite" id="Hba_01356">
    <property type="protein sequence ID" value="Hba_01356"/>
    <property type="gene ID" value="Hba_01356"/>
</dbReference>
<name>A0A1I7W9M2_HETBA</name>